<dbReference type="PANTHER" id="PTHR33498:SF1">
    <property type="entry name" value="TRANSPOSASE FOR INSERTION SEQUENCE ELEMENT IS1557"/>
    <property type="match status" value="1"/>
</dbReference>
<dbReference type="Pfam" id="PF01610">
    <property type="entry name" value="DDE_Tnp_ISL3"/>
    <property type="match status" value="1"/>
</dbReference>
<evidence type="ECO:0000259" key="1">
    <source>
        <dbReference type="Pfam" id="PF01610"/>
    </source>
</evidence>
<dbReference type="Pfam" id="PF14690">
    <property type="entry name" value="Zn_ribbon_ISL3"/>
    <property type="match status" value="1"/>
</dbReference>
<organism evidence="3 4">
    <name type="scientific">Streptococcus massiliensis</name>
    <dbReference type="NCBI Taxonomy" id="313439"/>
    <lineage>
        <taxon>Bacteria</taxon>
        <taxon>Bacillati</taxon>
        <taxon>Bacillota</taxon>
        <taxon>Bacilli</taxon>
        <taxon>Lactobacillales</taxon>
        <taxon>Streptococcaceae</taxon>
        <taxon>Streptococcus</taxon>
    </lineage>
</organism>
<dbReference type="PANTHER" id="PTHR33498">
    <property type="entry name" value="TRANSPOSASE FOR INSERTION SEQUENCE ELEMENT IS1557"/>
    <property type="match status" value="1"/>
</dbReference>
<accession>A0A380KZ86</accession>
<evidence type="ECO:0000313" key="3">
    <source>
        <dbReference type="EMBL" id="SUN76256.1"/>
    </source>
</evidence>
<gene>
    <name evidence="3" type="ORF">NCTC13765_00720</name>
</gene>
<keyword evidence="4" id="KW-1185">Reference proteome</keyword>
<dbReference type="InterPro" id="IPR029261">
    <property type="entry name" value="Transposase_Znf"/>
</dbReference>
<dbReference type="InterPro" id="IPR047951">
    <property type="entry name" value="Transpos_ISL3"/>
</dbReference>
<dbReference type="AlphaFoldDB" id="A0A380KZ86"/>
<proteinExistence type="predicted"/>
<dbReference type="InterPro" id="IPR002560">
    <property type="entry name" value="Transposase_DDE"/>
</dbReference>
<name>A0A380KZ86_9STRE</name>
<sequence>MKSDQTIIRKTHMEQLNFITNLLGIKDPNITILDVLDAGTHKEIIAKLDYPAPKCYSCHGQMAKYDFQKESKIPYLECAGYKTLIRLRKRRFRCKDCRKMAVAETSLVKKNHQIATIVNQKIAQKLIEKVPMTAIAESLAVSTSTVIRKLKEFKFKTDLNCLPEHMSWDEYSFKKGKMSFIAQDFDSRKIIAILDGRTQATIRNQFLRYSRQVRNSVKIITMDMFSPYYDIARKLFPSAKIVLDRFHIVQHLGRAMNRLRIQIMNQLDRKSHEYKALKRYWKLIQQDSRKLSDKRFYRPTFRMHLTNKEILEKLLSYSQELREHYELYQLLLFHFQEKQAEHFFGLIEDTISSVNPIFQTVFKTFLKERDKIINALELPYSNAKLEATNNLIKVIKRNAFGFRNFDNFKTRILIALNIKKSLGQNNSQPQKKLELPNCGTLAF</sequence>
<dbReference type="NCBIfam" id="NF033550">
    <property type="entry name" value="transpos_ISL3"/>
    <property type="match status" value="1"/>
</dbReference>
<evidence type="ECO:0000313" key="4">
    <source>
        <dbReference type="Proteomes" id="UP000254634"/>
    </source>
</evidence>
<dbReference type="EMBL" id="UHFR01000005">
    <property type="protein sequence ID" value="SUN76256.1"/>
    <property type="molecule type" value="Genomic_DNA"/>
</dbReference>
<reference evidence="3" key="1">
    <citation type="submission" date="2018-06" db="EMBL/GenBank/DDBJ databases">
        <authorList>
            <consortium name="Pathogen Informatics"/>
            <person name="Doyle S."/>
        </authorList>
    </citation>
    <scope>NUCLEOTIDE SEQUENCE [LARGE SCALE GENOMIC DNA]</scope>
    <source>
        <strain evidence="3">NCTC13765</strain>
    </source>
</reference>
<feature type="domain" description="Transposase IS204/IS1001/IS1096/IS1165 zinc-finger" evidence="2">
    <location>
        <begin position="53"/>
        <end position="97"/>
    </location>
</feature>
<dbReference type="Proteomes" id="UP000254634">
    <property type="component" value="Unassembled WGS sequence"/>
</dbReference>
<evidence type="ECO:0000259" key="2">
    <source>
        <dbReference type="Pfam" id="PF14690"/>
    </source>
</evidence>
<feature type="domain" description="Transposase IS204/IS1001/IS1096/IS1165 DDE" evidence="1">
    <location>
        <begin position="169"/>
        <end position="412"/>
    </location>
</feature>
<protein>
    <submittedName>
        <fullName evidence="3">Transposase</fullName>
    </submittedName>
</protein>